<dbReference type="InterPro" id="IPR041383">
    <property type="entry name" value="RuvC_III"/>
</dbReference>
<accession>A0ABV9KWE0</accession>
<dbReference type="GO" id="GO:0004519">
    <property type="term" value="F:endonuclease activity"/>
    <property type="evidence" value="ECO:0007669"/>
    <property type="project" value="UniProtKB-KW"/>
</dbReference>
<keyword evidence="4 12" id="KW-0255">Endonuclease</keyword>
<keyword evidence="8 12" id="KW-0051">Antiviral defense</keyword>
<comment type="caution">
    <text evidence="14">The sequence shown here is derived from an EMBL/GenBank/DDBJ whole genome shotgun (WGS) entry which is preliminary data.</text>
</comment>
<dbReference type="InterPro" id="IPR033114">
    <property type="entry name" value="HNH_CAS9"/>
</dbReference>
<evidence type="ECO:0000256" key="11">
    <source>
        <dbReference type="ARBA" id="ARBA00046380"/>
    </source>
</evidence>
<dbReference type="InterPro" id="IPR032239">
    <property type="entry name" value="Cas9-BH"/>
</dbReference>
<keyword evidence="2 12" id="KW-0540">Nuclease</keyword>
<dbReference type="Proteomes" id="UP001596023">
    <property type="component" value="Unassembled WGS sequence"/>
</dbReference>
<evidence type="ECO:0000256" key="2">
    <source>
        <dbReference type="ARBA" id="ARBA00022722"/>
    </source>
</evidence>
<keyword evidence="10" id="KW-0464">Manganese</keyword>
<comment type="domain">
    <text evidence="12">Has 2 endonuclease domains. The discontinuous RuvC-like domain cleaves the target DNA noncomplementary to crRNA while the HNH nuclease domain cleaves the target DNA complementary to crRNA.</text>
</comment>
<evidence type="ECO:0000256" key="3">
    <source>
        <dbReference type="ARBA" id="ARBA00022723"/>
    </source>
</evidence>
<comment type="similarity">
    <text evidence="12">Belongs to the CRISPR-associated Cas9 family.</text>
</comment>
<keyword evidence="6 12" id="KW-0460">Magnesium</keyword>
<keyword evidence="3 12" id="KW-0479">Metal-binding</keyword>
<dbReference type="PROSITE" id="PS51749">
    <property type="entry name" value="HNH_CAS9"/>
    <property type="match status" value="1"/>
</dbReference>
<keyword evidence="5 12" id="KW-0378">Hydrolase</keyword>
<feature type="domain" description="HNH Cas9-type" evidence="13">
    <location>
        <begin position="766"/>
        <end position="938"/>
    </location>
</feature>
<feature type="binding site" evidence="12">
    <location>
        <position position="721"/>
    </location>
    <ligand>
        <name>Mg(2+)</name>
        <dbReference type="ChEBI" id="CHEBI:18420"/>
        <label>1</label>
    </ligand>
</feature>
<evidence type="ECO:0000313" key="15">
    <source>
        <dbReference type="Proteomes" id="UP001596023"/>
    </source>
</evidence>
<reference evidence="15" key="1">
    <citation type="journal article" date="2019" name="Int. J. Syst. Evol. Microbiol.">
        <title>The Global Catalogue of Microorganisms (GCM) 10K type strain sequencing project: providing services to taxonomists for standard genome sequencing and annotation.</title>
        <authorList>
            <consortium name="The Broad Institute Genomics Platform"/>
            <consortium name="The Broad Institute Genome Sequencing Center for Infectious Disease"/>
            <person name="Wu L."/>
            <person name="Ma J."/>
        </authorList>
    </citation>
    <scope>NUCLEOTIDE SEQUENCE [LARGE SCALE GENOMIC DNA]</scope>
    <source>
        <strain evidence="15">CCUG 66188</strain>
    </source>
</reference>
<dbReference type="Gene3D" id="1.10.30.50">
    <property type="match status" value="1"/>
</dbReference>
<evidence type="ECO:0000256" key="7">
    <source>
        <dbReference type="ARBA" id="ARBA00022884"/>
    </source>
</evidence>
<dbReference type="EC" id="3.1.-.-" evidence="12"/>
<evidence type="ECO:0000256" key="6">
    <source>
        <dbReference type="ARBA" id="ARBA00022842"/>
    </source>
</evidence>
<dbReference type="NCBIfam" id="TIGR01865">
    <property type="entry name" value="cas_Csn1"/>
    <property type="match status" value="1"/>
</dbReference>
<evidence type="ECO:0000256" key="12">
    <source>
        <dbReference type="HAMAP-Rule" id="MF_01480"/>
    </source>
</evidence>
<evidence type="ECO:0000256" key="9">
    <source>
        <dbReference type="ARBA" id="ARBA00023125"/>
    </source>
</evidence>
<comment type="function">
    <text evidence="12">CRISPR (clustered regularly interspaced short palindromic repeat) is an adaptive immune system that provides protection against mobile genetic elements (viruses, transposable elements and conjugative plasmids). CRISPR clusters contain spacers, sequences complementary to antecedent mobile elements, and target invading nucleic acids. CRISPR clusters are transcribed and processed into CRISPR RNA (crRNA). In type II CRISPR systems correct processing of pre-crRNA requires a trans-encoded small RNA (tracrRNA), endogenous ribonuclease 3 (rnc) and this protein. The tracrRNA serves as a guide for ribonuclease 3-aided processing of pre-crRNA. Subsequently Cas9/crRNA/tracrRNA endonucleolytically cleaves linear or circular dsDNA target complementary to the spacer; Cas9 is inactive in the absence of the 2 guide RNAs (gRNA). Cas9 recognizes the protospacer adjacent motif (PAM) in the CRISPR repeat sequences to help distinguish self versus nonself, as targets within the bacterial CRISPR locus do not have PAMs. PAM recognition is also required for catalytic activity.</text>
</comment>
<name>A0ABV9KWE0_9BACT</name>
<dbReference type="Pfam" id="PF13395">
    <property type="entry name" value="HNH_4"/>
    <property type="match status" value="1"/>
</dbReference>
<dbReference type="HAMAP" id="MF_01480">
    <property type="entry name" value="Cas9"/>
    <property type="match status" value="1"/>
</dbReference>
<protein>
    <recommendedName>
        <fullName evidence="12">CRISPR-associated endonuclease Cas9</fullName>
        <ecNumber evidence="12">3.1.-.-</ecNumber>
    </recommendedName>
</protein>
<comment type="subunit">
    <text evidence="11 12">Monomer. Binds crRNA and tracrRNA.</text>
</comment>
<feature type="binding site" evidence="12">
    <location>
        <position position="1042"/>
    </location>
    <ligand>
        <name>Mg(2+)</name>
        <dbReference type="ChEBI" id="CHEBI:18420"/>
        <label>2</label>
    </ligand>
</feature>
<evidence type="ECO:0000256" key="8">
    <source>
        <dbReference type="ARBA" id="ARBA00023118"/>
    </source>
</evidence>
<evidence type="ECO:0000259" key="13">
    <source>
        <dbReference type="PROSITE" id="PS51749"/>
    </source>
</evidence>
<gene>
    <name evidence="12 14" type="primary">cas9</name>
    <name evidence="14" type="synonym">csn1</name>
    <name evidence="14" type="ORF">ACFO6W_09470</name>
</gene>
<organism evidence="14 15">
    <name type="scientific">Dysgonomonas termitidis</name>
    <dbReference type="NCBI Taxonomy" id="1516126"/>
    <lineage>
        <taxon>Bacteria</taxon>
        <taxon>Pseudomonadati</taxon>
        <taxon>Bacteroidota</taxon>
        <taxon>Bacteroidia</taxon>
        <taxon>Bacteroidales</taxon>
        <taxon>Dysgonomonadaceae</taxon>
        <taxon>Dysgonomonas</taxon>
    </lineage>
</organism>
<evidence type="ECO:0000256" key="10">
    <source>
        <dbReference type="ARBA" id="ARBA00023211"/>
    </source>
</evidence>
<proteinExistence type="inferred from homology"/>
<dbReference type="InterPro" id="IPR028629">
    <property type="entry name" value="Cas9"/>
</dbReference>
<dbReference type="Pfam" id="PF18541">
    <property type="entry name" value="RuvC_III"/>
    <property type="match status" value="1"/>
</dbReference>
<feature type="active site" description="Proton acceptor for HNH nuclease domain" evidence="12">
    <location>
        <position position="847"/>
    </location>
</feature>
<keyword evidence="9 12" id="KW-0238">DNA-binding</keyword>
<dbReference type="InterPro" id="IPR036397">
    <property type="entry name" value="RNaseH_sf"/>
</dbReference>
<dbReference type="Pfam" id="PF16593">
    <property type="entry name" value="Cas9-BH"/>
    <property type="match status" value="1"/>
</dbReference>
<feature type="binding site" evidence="12">
    <location>
        <position position="725"/>
    </location>
    <ligand>
        <name>Mg(2+)</name>
        <dbReference type="ChEBI" id="CHEBI:18420"/>
        <label>1</label>
    </ligand>
</feature>
<feature type="binding site" evidence="12">
    <location>
        <position position="8"/>
    </location>
    <ligand>
        <name>Mg(2+)</name>
        <dbReference type="ChEBI" id="CHEBI:18420"/>
        <label>1</label>
    </ligand>
</feature>
<evidence type="ECO:0000256" key="4">
    <source>
        <dbReference type="ARBA" id="ARBA00022759"/>
    </source>
</evidence>
<evidence type="ECO:0000256" key="5">
    <source>
        <dbReference type="ARBA" id="ARBA00022801"/>
    </source>
</evidence>
<comment type="cofactor">
    <cofactor evidence="1 12">
        <name>Mg(2+)</name>
        <dbReference type="ChEBI" id="CHEBI:18420"/>
    </cofactor>
</comment>
<dbReference type="EMBL" id="JBHSGN010000064">
    <property type="protein sequence ID" value="MFC4673921.1"/>
    <property type="molecule type" value="Genomic_DNA"/>
</dbReference>
<sequence>MKKILGLDLGTNSIGWALVDKDAQKILGMGSRIIPMSQDVLGNFDKGNSVSQTEARTGFRGIRRLRERHLLRRERLHRILHILGFLPEHYEKYIDFEKRLGQFANETEPKLAYNDDFIFKESFEEMAADFKRQNPALFYIKPNGKETKIPYDWTIYYLRKKALSQKIEKEALAWIILNFNQKRGYYQLRGEEEEENPNKLVEFHSLKIVEVKADEKPNSKGDTWYSLHLENGWIYRRSSKNPLFDWKDKVRDFIVTTDLNDDGTVKTDKEGNERRSFRAPGEEDWTLLKKKTEAEIEHSRKTVGTYIYENLLSNPSQKIRGKLVRTIERKFYKEELIAILKKQIELQPELFSEDLYNDCIRELYRNNEAHQFILSKKGFVHLFVNDIIFYQRPLKSQKSSISNCSLEFRKYKDGDGNEIKEYLKAIPKSHPLYQEFRLWQWMYNLKIYRKNDDADVTSQFIASINDKENLFDFLNNRKEVDQKALLKYFKLTEKTHRWNFVEDKTYPCNETGTQIKTRLAKVENLPADFLTSGIEQNLWHIIYSVTDKKEYEQALSSFAKKCKIDEISFVENFKKFPPFKSEYGTYSEKAIKKLLPLMRLGKYWEWNAIDAKTKARIDKILTGEYDAEIKDRVREKAINLNGENDFQGLQLWLAQYIVYDRHSEASDIIRWKTPQDIDAYLKEFKQHSLRNPIVEQVITETLRVVRDIWKKYGDISEIHIELGREMKKTAKEREQLTSYITENENTNLRIKALLMELKENTDGKLNVDNVRPYSPIQQELLKIYENSVINSNVEIPEDILKISKTAQPTSSELQRYKLWLEQKYRSPYTGQFIPLGKLFTPEYEIEHIIPQSRYFDDSFSNKVICEAAVNRLKDNQLGLVFIKEHHGEKVPLGLGQVVEIFSEEDYQNFVKEYYANNRSKRTKLLLEDIPESFIDRQMNDTRYISKMVKGLLSNVVREEGEQEATSKNMVPCSGSVTTVLKRDWGLDAVWNSLIISRFERMNILTNTTAFTAWNEQYQKFLPTVPLELSKGFQKKRIDHRHHAMDALAIACATRDHVNLLNNQSAKSDLKRYDLQRKLRLFEQVSYFDKKAGKQVEREIPKEFIKPWDSFTTDARNELEKIVVSFKQNLRVINKTTNKYQAYENGKKVLKSQAKGDSWAIRKPLHKDTVFAKVSLQRIKKVKLSEALKNIENIVDKEFRNEIRRIGAAYGKFDADKINKYFKDRKYLYEKKDVSKVDVYYFETENAAVRKSLDTSFTEKFIKESVTDSGIQKILLNYLAVKDNKPELAFSPEGIEEMNQNITAFNDGKPHQPIRKVRVYETIGNKFQVGYTGNKKAKYVEAAKGTNLFFAIYADEKGNRSYETIALNIVVERLKQGLRAVPERNEKGHELLFHLSPNDLVYVPTEEELVSGTKCCIENIRVDRIYKMVSCTGTECHFVPQNTSNPIVNKVEFSPLNKMGRSLSGEMIKDVCIKISVNRIGNIL</sequence>
<dbReference type="RefSeq" id="WP_379995684.1">
    <property type="nucleotide sequence ID" value="NZ_JBHSGN010000064.1"/>
</dbReference>
<feature type="binding site" evidence="12">
    <location>
        <position position="8"/>
    </location>
    <ligand>
        <name>Mg(2+)</name>
        <dbReference type="ChEBI" id="CHEBI:18420"/>
        <label>2</label>
    </ligand>
</feature>
<keyword evidence="7 12" id="KW-0694">RNA-binding</keyword>
<dbReference type="Gene3D" id="3.30.420.10">
    <property type="entry name" value="Ribonuclease H-like superfamily/Ribonuclease H"/>
    <property type="match status" value="3"/>
</dbReference>
<feature type="binding site" evidence="12">
    <location>
        <position position="725"/>
    </location>
    <ligand>
        <name>Mg(2+)</name>
        <dbReference type="ChEBI" id="CHEBI:18420"/>
        <label>2</label>
    </ligand>
</feature>
<evidence type="ECO:0000256" key="1">
    <source>
        <dbReference type="ARBA" id="ARBA00001946"/>
    </source>
</evidence>
<evidence type="ECO:0000313" key="14">
    <source>
        <dbReference type="EMBL" id="MFC4673921.1"/>
    </source>
</evidence>
<feature type="active site" description="For RuvC-like nuclease domain" evidence="12">
    <location>
        <position position="8"/>
    </location>
</feature>
<dbReference type="InterPro" id="IPR003615">
    <property type="entry name" value="HNH_nuc"/>
</dbReference>
<keyword evidence="15" id="KW-1185">Reference proteome</keyword>